<dbReference type="InterPro" id="IPR001628">
    <property type="entry name" value="Znf_hrmn_rcpt"/>
</dbReference>
<dbReference type="PROSITE" id="PS51030">
    <property type="entry name" value="NUCLEAR_REC_DBD_2"/>
    <property type="match status" value="1"/>
</dbReference>
<name>A0A8J5V877_9HYME</name>
<keyword evidence="9 10" id="KW-0539">Nucleus</keyword>
<dbReference type="Pfam" id="PF00105">
    <property type="entry name" value="zf-C4"/>
    <property type="match status" value="1"/>
</dbReference>
<dbReference type="InterPro" id="IPR050200">
    <property type="entry name" value="Nuclear_hormone_rcpt_NR3"/>
</dbReference>
<dbReference type="FunFam" id="3.30.50.10:FF:000006">
    <property type="entry name" value="Nuclear receptor subfamily 5 group A member"/>
    <property type="match status" value="1"/>
</dbReference>
<dbReference type="AlphaFoldDB" id="A0A8J5V877"/>
<evidence type="ECO:0000256" key="9">
    <source>
        <dbReference type="ARBA" id="ARBA00023242"/>
    </source>
</evidence>
<dbReference type="EMBL" id="JAAOIC020000048">
    <property type="protein sequence ID" value="KAG8036378.1"/>
    <property type="molecule type" value="Genomic_DNA"/>
</dbReference>
<evidence type="ECO:0000259" key="12">
    <source>
        <dbReference type="PROSITE" id="PS51030"/>
    </source>
</evidence>
<dbReference type="GO" id="GO:0043565">
    <property type="term" value="F:sequence-specific DNA binding"/>
    <property type="evidence" value="ECO:0007669"/>
    <property type="project" value="InterPro"/>
</dbReference>
<evidence type="ECO:0000256" key="4">
    <source>
        <dbReference type="ARBA" id="ARBA00022833"/>
    </source>
</evidence>
<accession>A0A8J5V877</accession>
<evidence type="ECO:0000256" key="2">
    <source>
        <dbReference type="ARBA" id="ARBA00022723"/>
    </source>
</evidence>
<dbReference type="Proteomes" id="UP000729913">
    <property type="component" value="Unassembled WGS sequence"/>
</dbReference>
<feature type="compositionally biased region" description="Gly residues" evidence="11">
    <location>
        <begin position="109"/>
        <end position="121"/>
    </location>
</feature>
<keyword evidence="7 10" id="KW-0804">Transcription</keyword>
<proteinExistence type="inferred from homology"/>
<dbReference type="PANTHER" id="PTHR48092">
    <property type="entry name" value="KNIRPS-RELATED PROTEIN-RELATED"/>
    <property type="match status" value="1"/>
</dbReference>
<dbReference type="Pfam" id="PF00104">
    <property type="entry name" value="Hormone_recep"/>
    <property type="match status" value="1"/>
</dbReference>
<dbReference type="CDD" id="cd07170">
    <property type="entry name" value="NR_DBD_ERR"/>
    <property type="match status" value="1"/>
</dbReference>
<evidence type="ECO:0000313" key="15">
    <source>
        <dbReference type="Proteomes" id="UP000729913"/>
    </source>
</evidence>
<feature type="region of interest" description="Disordered" evidence="11">
    <location>
        <begin position="108"/>
        <end position="145"/>
    </location>
</feature>
<dbReference type="SMART" id="SM00399">
    <property type="entry name" value="ZnF_C4"/>
    <property type="match status" value="1"/>
</dbReference>
<dbReference type="OrthoDB" id="5799427at2759"/>
<dbReference type="GO" id="GO:0035556">
    <property type="term" value="P:intracellular signal transduction"/>
    <property type="evidence" value="ECO:0007669"/>
    <property type="project" value="UniProtKB-ARBA"/>
</dbReference>
<protein>
    <submittedName>
        <fullName evidence="14">Uncharacterized protein</fullName>
    </submittedName>
</protein>
<keyword evidence="15" id="KW-1185">Reference proteome</keyword>
<evidence type="ECO:0000256" key="7">
    <source>
        <dbReference type="ARBA" id="ARBA00023163"/>
    </source>
</evidence>
<dbReference type="GO" id="GO:0005634">
    <property type="term" value="C:nucleus"/>
    <property type="evidence" value="ECO:0007669"/>
    <property type="project" value="UniProtKB-SubCell"/>
</dbReference>
<comment type="subcellular location">
    <subcellularLocation>
        <location evidence="1 10">Nucleus</location>
    </subcellularLocation>
</comment>
<keyword evidence="5 10" id="KW-0805">Transcription regulation</keyword>
<organism evidence="14 15">
    <name type="scientific">Cotesia typhae</name>
    <dbReference type="NCBI Taxonomy" id="2053667"/>
    <lineage>
        <taxon>Eukaryota</taxon>
        <taxon>Metazoa</taxon>
        <taxon>Ecdysozoa</taxon>
        <taxon>Arthropoda</taxon>
        <taxon>Hexapoda</taxon>
        <taxon>Insecta</taxon>
        <taxon>Pterygota</taxon>
        <taxon>Neoptera</taxon>
        <taxon>Endopterygota</taxon>
        <taxon>Hymenoptera</taxon>
        <taxon>Apocrita</taxon>
        <taxon>Ichneumonoidea</taxon>
        <taxon>Braconidae</taxon>
        <taxon>Microgastrinae</taxon>
        <taxon>Cotesia</taxon>
    </lineage>
</organism>
<evidence type="ECO:0000313" key="14">
    <source>
        <dbReference type="EMBL" id="KAG8036378.1"/>
    </source>
</evidence>
<evidence type="ECO:0000256" key="8">
    <source>
        <dbReference type="ARBA" id="ARBA00023170"/>
    </source>
</evidence>
<keyword evidence="3 10" id="KW-0863">Zinc-finger</keyword>
<evidence type="ECO:0000256" key="10">
    <source>
        <dbReference type="RuleBase" id="RU004334"/>
    </source>
</evidence>
<comment type="similarity">
    <text evidence="10">Belongs to the nuclear hormone receptor family.</text>
</comment>
<keyword evidence="6 10" id="KW-0238">DNA-binding</keyword>
<feature type="domain" description="Nuclear receptor" evidence="12">
    <location>
        <begin position="153"/>
        <end position="228"/>
    </location>
</feature>
<keyword evidence="2 10" id="KW-0479">Metal-binding</keyword>
<keyword evidence="8 10" id="KW-0675">Receptor</keyword>
<dbReference type="PROSITE" id="PS51843">
    <property type="entry name" value="NR_LBD"/>
    <property type="match status" value="1"/>
</dbReference>
<gene>
    <name evidence="14" type="ORF">G9C98_003700</name>
</gene>
<reference evidence="14" key="2">
    <citation type="submission" date="2021-04" db="EMBL/GenBank/DDBJ databases">
        <title>Genome-wide patterns of bracovirus chromosomal integration into multiple host tissues during parasitism.</title>
        <authorList>
            <person name="Chebbi M.A.C."/>
        </authorList>
    </citation>
    <scope>NUCLEOTIDE SEQUENCE</scope>
    <source>
        <tissue evidence="14">Whole body</tissue>
    </source>
</reference>
<reference evidence="14" key="1">
    <citation type="submission" date="2020-03" db="EMBL/GenBank/DDBJ databases">
        <authorList>
            <person name="Chebbi M.A."/>
            <person name="Drezen J.M."/>
        </authorList>
    </citation>
    <scope>NUCLEOTIDE SEQUENCE</scope>
    <source>
        <tissue evidence="14">Whole body</tissue>
    </source>
</reference>
<sequence length="461" mass="51943">MPLRPNVDVGHFRRRSESKIAMARQAWPSRFYSLFSQKSQVQGRQDQVSVCMMSGNTTDTMIPNNRTVPNIKQEIENPTTPTQNYHQVCSPSTTIQHQEVLRDMDITEYGGGGGSGDGSGTSPGSPEMQHCSSTTQPIGTPENGVKEEDMVPRRLCLVCGDVASGFHYGVASCEACKAFFKRTIQGNIEYTCPANGECEINKKRRKACQACRFQKCLRQGMLKEGVRLDRVRGGRQKYRRATDPYLPVKTVTLEDNKMIEALVACEPDTLQVFTATTPTLDTDQRVLGQMSDLYDRELVGIIGWAKQIPGFSSIALNDQMRLLQSTWAEILTFSLAWRSMPNTGRLRFAQDFTLDERLARESHCTDLYNHVTLILTNSDVRLDEPQALYRLRDGILTALSDLVSTVRQGQAVRATQNMFLILPSLRQADNIVRRFWSSVYRTGKVPMNKLFVEMLEPSAYR</sequence>
<feature type="domain" description="NR LBD" evidence="13">
    <location>
        <begin position="254"/>
        <end position="458"/>
    </location>
</feature>
<evidence type="ECO:0000259" key="13">
    <source>
        <dbReference type="PROSITE" id="PS51843"/>
    </source>
</evidence>
<dbReference type="SMART" id="SM00430">
    <property type="entry name" value="HOLI"/>
    <property type="match status" value="1"/>
</dbReference>
<evidence type="ECO:0000256" key="1">
    <source>
        <dbReference type="ARBA" id="ARBA00004123"/>
    </source>
</evidence>
<evidence type="ECO:0000256" key="3">
    <source>
        <dbReference type="ARBA" id="ARBA00022771"/>
    </source>
</evidence>
<evidence type="ECO:0000256" key="11">
    <source>
        <dbReference type="SAM" id="MobiDB-lite"/>
    </source>
</evidence>
<evidence type="ECO:0000256" key="6">
    <source>
        <dbReference type="ARBA" id="ARBA00023125"/>
    </source>
</evidence>
<keyword evidence="4 10" id="KW-0862">Zinc</keyword>
<dbReference type="GO" id="GO:0008270">
    <property type="term" value="F:zinc ion binding"/>
    <property type="evidence" value="ECO:0007669"/>
    <property type="project" value="UniProtKB-KW"/>
</dbReference>
<dbReference type="GO" id="GO:0000981">
    <property type="term" value="F:DNA-binding transcription factor activity, RNA polymerase II-specific"/>
    <property type="evidence" value="ECO:0007669"/>
    <property type="project" value="UniProtKB-ARBA"/>
</dbReference>
<dbReference type="InterPro" id="IPR000536">
    <property type="entry name" value="Nucl_hrmn_rcpt_lig-bd"/>
</dbReference>
<evidence type="ECO:0000256" key="5">
    <source>
        <dbReference type="ARBA" id="ARBA00023015"/>
    </source>
</evidence>
<comment type="caution">
    <text evidence="14">The sequence shown here is derived from an EMBL/GenBank/DDBJ whole genome shotgun (WGS) entry which is preliminary data.</text>
</comment>
<dbReference type="PROSITE" id="PS00031">
    <property type="entry name" value="NUCLEAR_REC_DBD_1"/>
    <property type="match status" value="1"/>
</dbReference>